<comment type="caution">
    <text evidence="5">The sequence shown here is derived from an EMBL/GenBank/DDBJ whole genome shotgun (WGS) entry which is preliminary data.</text>
</comment>
<dbReference type="InterPro" id="IPR036388">
    <property type="entry name" value="WH-like_DNA-bd_sf"/>
</dbReference>
<keyword evidence="2" id="KW-0805">Transcription regulation</keyword>
<dbReference type="InterPro" id="IPR036390">
    <property type="entry name" value="WH_DNA-bd_sf"/>
</dbReference>
<dbReference type="InterPro" id="IPR005650">
    <property type="entry name" value="BlaI_family"/>
</dbReference>
<evidence type="ECO:0000256" key="2">
    <source>
        <dbReference type="ARBA" id="ARBA00023015"/>
    </source>
</evidence>
<dbReference type="Proteomes" id="UP000177376">
    <property type="component" value="Unassembled WGS sequence"/>
</dbReference>
<dbReference type="SUPFAM" id="SSF46785">
    <property type="entry name" value="Winged helix' DNA-binding domain"/>
    <property type="match status" value="1"/>
</dbReference>
<evidence type="ECO:0000313" key="5">
    <source>
        <dbReference type="EMBL" id="OGY52275.1"/>
    </source>
</evidence>
<dbReference type="EMBL" id="MHIM01000022">
    <property type="protein sequence ID" value="OGY52275.1"/>
    <property type="molecule type" value="Genomic_DNA"/>
</dbReference>
<gene>
    <name evidence="5" type="ORF">A3A02_01735</name>
</gene>
<dbReference type="Pfam" id="PF03965">
    <property type="entry name" value="Penicillinase_R"/>
    <property type="match status" value="1"/>
</dbReference>
<accession>A0A1G1YIV6</accession>
<dbReference type="GO" id="GO:0045892">
    <property type="term" value="P:negative regulation of DNA-templated transcription"/>
    <property type="evidence" value="ECO:0007669"/>
    <property type="project" value="InterPro"/>
</dbReference>
<name>A0A1G1YIV6_9BACT</name>
<evidence type="ECO:0000256" key="1">
    <source>
        <dbReference type="ARBA" id="ARBA00011046"/>
    </source>
</evidence>
<reference evidence="5 6" key="1">
    <citation type="journal article" date="2016" name="Nat. Commun.">
        <title>Thousands of microbial genomes shed light on interconnected biogeochemical processes in an aquifer system.</title>
        <authorList>
            <person name="Anantharaman K."/>
            <person name="Brown C.T."/>
            <person name="Hug L.A."/>
            <person name="Sharon I."/>
            <person name="Castelle C.J."/>
            <person name="Probst A.J."/>
            <person name="Thomas B.C."/>
            <person name="Singh A."/>
            <person name="Wilkins M.J."/>
            <person name="Karaoz U."/>
            <person name="Brodie E.L."/>
            <person name="Williams K.H."/>
            <person name="Hubbard S.S."/>
            <person name="Banfield J.F."/>
        </authorList>
    </citation>
    <scope>NUCLEOTIDE SEQUENCE [LARGE SCALE GENOMIC DNA]</scope>
</reference>
<keyword evidence="4" id="KW-0804">Transcription</keyword>
<keyword evidence="3" id="KW-0238">DNA-binding</keyword>
<dbReference type="AlphaFoldDB" id="A0A1G1YIV6"/>
<evidence type="ECO:0008006" key="7">
    <source>
        <dbReference type="Google" id="ProtNLM"/>
    </source>
</evidence>
<sequence>MARKKIIHHQVLGELEAEIMEVIWKLKSASVRQVWTKLKKRRQLAYTTVMTVMSRLVLKGILKRQLDGGGAYIYVSAQEKEKFLADSSRKLIKNLIQEFGEVAVAQFIGVVEDSNLKDLIKWQKKLKKIK</sequence>
<evidence type="ECO:0000256" key="4">
    <source>
        <dbReference type="ARBA" id="ARBA00023163"/>
    </source>
</evidence>
<evidence type="ECO:0000313" key="6">
    <source>
        <dbReference type="Proteomes" id="UP000177376"/>
    </source>
</evidence>
<protein>
    <recommendedName>
        <fullName evidence="7">CopY family transcriptional regulator</fullName>
    </recommendedName>
</protein>
<comment type="similarity">
    <text evidence="1">Belongs to the BlaI transcriptional regulatory family.</text>
</comment>
<dbReference type="Gene3D" id="1.10.10.10">
    <property type="entry name" value="Winged helix-like DNA-binding domain superfamily/Winged helix DNA-binding domain"/>
    <property type="match status" value="1"/>
</dbReference>
<evidence type="ECO:0000256" key="3">
    <source>
        <dbReference type="ARBA" id="ARBA00023125"/>
    </source>
</evidence>
<organism evidence="5 6">
    <name type="scientific">Candidatus Buchananbacteria bacterium RIFCSPLOWO2_01_FULL_39_33</name>
    <dbReference type="NCBI Taxonomy" id="1797543"/>
    <lineage>
        <taxon>Bacteria</taxon>
        <taxon>Candidatus Buchananiibacteriota</taxon>
    </lineage>
</organism>
<proteinExistence type="inferred from homology"/>
<dbReference type="GO" id="GO:0003677">
    <property type="term" value="F:DNA binding"/>
    <property type="evidence" value="ECO:0007669"/>
    <property type="project" value="UniProtKB-KW"/>
</dbReference>